<keyword evidence="2" id="KW-1185">Reference proteome</keyword>
<dbReference type="EMBL" id="CABVMM010000011">
    <property type="protein sequence ID" value="VVV01498.1"/>
    <property type="molecule type" value="Genomic_DNA"/>
</dbReference>
<evidence type="ECO:0000313" key="1">
    <source>
        <dbReference type="EMBL" id="VVV01498.1"/>
    </source>
</evidence>
<proteinExistence type="predicted"/>
<protein>
    <submittedName>
        <fullName evidence="1">Uncharacterized protein</fullName>
    </submittedName>
</protein>
<organism evidence="1 2">
    <name type="scientific">Mesonia oceanica</name>
    <dbReference type="NCBI Taxonomy" id="2687242"/>
    <lineage>
        <taxon>Bacteria</taxon>
        <taxon>Pseudomonadati</taxon>
        <taxon>Bacteroidota</taxon>
        <taxon>Flavobacteriia</taxon>
        <taxon>Flavobacteriales</taxon>
        <taxon>Flavobacteriaceae</taxon>
        <taxon>Mesonia</taxon>
    </lineage>
</organism>
<gene>
    <name evidence="1" type="ORF">FVB9532_02790</name>
</gene>
<name>A0AC61YBH1_9FLAO</name>
<evidence type="ECO:0000313" key="2">
    <source>
        <dbReference type="Proteomes" id="UP000356253"/>
    </source>
</evidence>
<dbReference type="Proteomes" id="UP000356253">
    <property type="component" value="Unassembled WGS sequence"/>
</dbReference>
<reference evidence="1" key="1">
    <citation type="submission" date="2019-09" db="EMBL/GenBank/DDBJ databases">
        <authorList>
            <person name="Rodrigo-Torres L."/>
            <person name="Arahal R. D."/>
            <person name="Lucena T."/>
        </authorList>
    </citation>
    <scope>NUCLEOTIDE SEQUENCE</scope>
    <source>
        <strain evidence="1">ISS653</strain>
    </source>
</reference>
<accession>A0AC61YBH1</accession>
<sequence>MNDTPKLLIYVSAVTPRINYTFRQICTYILGLDIKFTSKIEEFIAHDGVKISYGKQKLGSEFFIQSSGLLNEQGFSDIEVRVGKWGDVVCFFRTSKDSDIPFDIFAASFYMLSRYEEYLPHVKDEHGRFPSKESLAYKKDFITRPVVDIWAHKFKNILKERFDNLEFPEKQYSNRNILAVAEAYKYKKKGIVRSIGASIRDLFTFDISQFLERIEVLLYLKKDPYDIYEDLIKFSKQNNLYWYFLFQLSNYSVNSKNISYNKIKYHALIKSMGDYGKIGLLPGYEALSSFKTLKLEKNRWESIVNRPLEVCLSYFFDINLPNLYNNFDKLEIKEDHSMAFVDLPGFRAGTCRPFLFYDINFERISPLVIYPPAFNSFSFCNFSFFEVKTRLQQIKEEVKQVGGILSVVFQNSDFDGEQQKEKTLELINILNDHGEGY</sequence>
<comment type="caution">
    <text evidence="1">The sequence shown here is derived from an EMBL/GenBank/DDBJ whole genome shotgun (WGS) entry which is preliminary data.</text>
</comment>